<keyword evidence="3" id="KW-1185">Reference proteome</keyword>
<evidence type="ECO:0000256" key="1">
    <source>
        <dbReference type="SAM" id="Phobius"/>
    </source>
</evidence>
<evidence type="ECO:0000313" key="3">
    <source>
        <dbReference type="Proteomes" id="UP000184278"/>
    </source>
</evidence>
<keyword evidence="1" id="KW-0812">Transmembrane</keyword>
<sequence>MRTSSGYLGIVLLPIFISLGIVYLVSGIRYKKSKKFRGRVIDSKEVEIVHFGRDGEIYETYYVSYAFRGKILKGEVRTTETGLRPGAKIDVYVYDPEGVHEIQSDIDWKHFKHYAMAGSVMVIMFLIFGLIAWGMEHIDNDSNYKNTVTFGNQNHTYELSEEFIENNEESLEYLHDKYGIEYKTAE</sequence>
<feature type="transmembrane region" description="Helical" evidence="1">
    <location>
        <begin position="6"/>
        <end position="25"/>
    </location>
</feature>
<dbReference type="RefSeq" id="WP_073385591.1">
    <property type="nucleotide sequence ID" value="NZ_FQXK01000005.1"/>
</dbReference>
<gene>
    <name evidence="2" type="ORF">SAMN02745229_00730</name>
</gene>
<organism evidence="2 3">
    <name type="scientific">Butyrivibrio fibrisolvens DSM 3071</name>
    <dbReference type="NCBI Taxonomy" id="1121131"/>
    <lineage>
        <taxon>Bacteria</taxon>
        <taxon>Bacillati</taxon>
        <taxon>Bacillota</taxon>
        <taxon>Clostridia</taxon>
        <taxon>Lachnospirales</taxon>
        <taxon>Lachnospiraceae</taxon>
        <taxon>Butyrivibrio</taxon>
    </lineage>
</organism>
<reference evidence="3" key="1">
    <citation type="submission" date="2016-11" db="EMBL/GenBank/DDBJ databases">
        <authorList>
            <person name="Varghese N."/>
            <person name="Submissions S."/>
        </authorList>
    </citation>
    <scope>NUCLEOTIDE SEQUENCE [LARGE SCALE GENOMIC DNA]</scope>
    <source>
        <strain evidence="3">DSM 3071</strain>
    </source>
</reference>
<protein>
    <recommendedName>
        <fullName evidence="4">DUF3592 domain-containing protein</fullName>
    </recommendedName>
</protein>
<dbReference type="STRING" id="1121131.SAMN02745229_00730"/>
<accession>A0A1M5U5X0</accession>
<name>A0A1M5U5X0_BUTFI</name>
<evidence type="ECO:0008006" key="4">
    <source>
        <dbReference type="Google" id="ProtNLM"/>
    </source>
</evidence>
<dbReference type="Proteomes" id="UP000184278">
    <property type="component" value="Unassembled WGS sequence"/>
</dbReference>
<keyword evidence="1" id="KW-0472">Membrane</keyword>
<feature type="transmembrane region" description="Helical" evidence="1">
    <location>
        <begin position="114"/>
        <end position="135"/>
    </location>
</feature>
<dbReference type="EMBL" id="FQXK01000005">
    <property type="protein sequence ID" value="SHH58397.1"/>
    <property type="molecule type" value="Genomic_DNA"/>
</dbReference>
<proteinExistence type="predicted"/>
<dbReference type="GeneID" id="89510657"/>
<dbReference type="AlphaFoldDB" id="A0A1M5U5X0"/>
<evidence type="ECO:0000313" key="2">
    <source>
        <dbReference type="EMBL" id="SHH58397.1"/>
    </source>
</evidence>
<keyword evidence="1" id="KW-1133">Transmembrane helix</keyword>